<keyword evidence="1" id="KW-1133">Transmembrane helix</keyword>
<name>A0A0E9QCJ2_ANGAN</name>
<evidence type="ECO:0000313" key="2">
    <source>
        <dbReference type="EMBL" id="JAH13808.1"/>
    </source>
</evidence>
<sequence>MEMYYLNGLPLLCVSHALYSKDLQYLFIYLFIFIYFIFFKVVLSF</sequence>
<evidence type="ECO:0000256" key="1">
    <source>
        <dbReference type="SAM" id="Phobius"/>
    </source>
</evidence>
<feature type="transmembrane region" description="Helical" evidence="1">
    <location>
        <begin position="25"/>
        <end position="43"/>
    </location>
</feature>
<protein>
    <submittedName>
        <fullName evidence="2">Uncharacterized protein</fullName>
    </submittedName>
</protein>
<keyword evidence="1" id="KW-0472">Membrane</keyword>
<keyword evidence="1" id="KW-0812">Transmembrane</keyword>
<dbReference type="EMBL" id="GBXM01094769">
    <property type="protein sequence ID" value="JAH13808.1"/>
    <property type="molecule type" value="Transcribed_RNA"/>
</dbReference>
<reference evidence="2" key="1">
    <citation type="submission" date="2014-11" db="EMBL/GenBank/DDBJ databases">
        <authorList>
            <person name="Amaro Gonzalez C."/>
        </authorList>
    </citation>
    <scope>NUCLEOTIDE SEQUENCE</scope>
</reference>
<dbReference type="AlphaFoldDB" id="A0A0E9QCJ2"/>
<reference evidence="2" key="2">
    <citation type="journal article" date="2015" name="Fish Shellfish Immunol.">
        <title>Early steps in the European eel (Anguilla anguilla)-Vibrio vulnificus interaction in the gills: Role of the RtxA13 toxin.</title>
        <authorList>
            <person name="Callol A."/>
            <person name="Pajuelo D."/>
            <person name="Ebbesson L."/>
            <person name="Teles M."/>
            <person name="MacKenzie S."/>
            <person name="Amaro C."/>
        </authorList>
    </citation>
    <scope>NUCLEOTIDE SEQUENCE</scope>
</reference>
<organism evidence="2">
    <name type="scientific">Anguilla anguilla</name>
    <name type="common">European freshwater eel</name>
    <name type="synonym">Muraena anguilla</name>
    <dbReference type="NCBI Taxonomy" id="7936"/>
    <lineage>
        <taxon>Eukaryota</taxon>
        <taxon>Metazoa</taxon>
        <taxon>Chordata</taxon>
        <taxon>Craniata</taxon>
        <taxon>Vertebrata</taxon>
        <taxon>Euteleostomi</taxon>
        <taxon>Actinopterygii</taxon>
        <taxon>Neopterygii</taxon>
        <taxon>Teleostei</taxon>
        <taxon>Anguilliformes</taxon>
        <taxon>Anguillidae</taxon>
        <taxon>Anguilla</taxon>
    </lineage>
</organism>
<proteinExistence type="predicted"/>
<accession>A0A0E9QCJ2</accession>